<dbReference type="SMART" id="SM00535">
    <property type="entry name" value="RIBOc"/>
    <property type="match status" value="1"/>
</dbReference>
<comment type="function">
    <text evidence="15">Digests double-stranded RNA. Involved in the processing of primary rRNA transcript to yield the immediate precursors to the large and small rRNAs (23S and 16S). Processes some mRNAs, and tRNAs when they are encoded in the rRNA operon. Processes pre-crRNA and tracrRNA of type II CRISPR loci if present in the organism.</text>
</comment>
<name>A0A0K1PBP4_9BACT</name>
<evidence type="ECO:0000256" key="15">
    <source>
        <dbReference type="HAMAP-Rule" id="MF_00104"/>
    </source>
</evidence>
<comment type="catalytic activity">
    <reaction evidence="1 15">
        <text>Endonucleolytic cleavage to 5'-phosphomonoester.</text>
        <dbReference type="EC" id="3.1.26.3"/>
    </reaction>
</comment>
<dbReference type="GO" id="GO:0006364">
    <property type="term" value="P:rRNA processing"/>
    <property type="evidence" value="ECO:0007669"/>
    <property type="project" value="UniProtKB-UniRule"/>
</dbReference>
<dbReference type="PROSITE" id="PS50142">
    <property type="entry name" value="RNASE_3_2"/>
    <property type="match status" value="1"/>
</dbReference>
<comment type="subcellular location">
    <subcellularLocation>
        <location evidence="2 15">Cytoplasm</location>
    </subcellularLocation>
</comment>
<dbReference type="Gene3D" id="3.30.160.20">
    <property type="match status" value="1"/>
</dbReference>
<dbReference type="Proteomes" id="UP000055590">
    <property type="component" value="Chromosome"/>
</dbReference>
<dbReference type="SUPFAM" id="SSF69065">
    <property type="entry name" value="RNase III domain-like"/>
    <property type="match status" value="1"/>
</dbReference>
<dbReference type="RefSeq" id="WP_050725340.1">
    <property type="nucleotide sequence ID" value="NZ_CP012332.1"/>
</dbReference>
<dbReference type="GO" id="GO:0010468">
    <property type="term" value="P:regulation of gene expression"/>
    <property type="evidence" value="ECO:0007669"/>
    <property type="project" value="TreeGrafter"/>
</dbReference>
<dbReference type="SMART" id="SM00358">
    <property type="entry name" value="DSRM"/>
    <property type="match status" value="1"/>
</dbReference>
<dbReference type="Gene3D" id="1.10.1520.10">
    <property type="entry name" value="Ribonuclease III domain"/>
    <property type="match status" value="1"/>
</dbReference>
<dbReference type="KEGG" id="vin:AKJ08_1345"/>
<dbReference type="PROSITE" id="PS50137">
    <property type="entry name" value="DS_RBD"/>
    <property type="match status" value="1"/>
</dbReference>
<feature type="domain" description="RNase III" evidence="17">
    <location>
        <begin position="4"/>
        <end position="133"/>
    </location>
</feature>
<comment type="cofactor">
    <cofactor evidence="15">
        <name>Mg(2+)</name>
        <dbReference type="ChEBI" id="CHEBI:18420"/>
    </cofactor>
</comment>
<keyword evidence="7 15" id="KW-0507">mRNA processing</keyword>
<evidence type="ECO:0000256" key="3">
    <source>
        <dbReference type="ARBA" id="ARBA00010183"/>
    </source>
</evidence>
<feature type="domain" description="DRBM" evidence="16">
    <location>
        <begin position="160"/>
        <end position="229"/>
    </location>
</feature>
<feature type="binding site" evidence="15">
    <location>
        <position position="122"/>
    </location>
    <ligand>
        <name>Mg(2+)</name>
        <dbReference type="ChEBI" id="CHEBI:18420"/>
    </ligand>
</feature>
<dbReference type="InterPro" id="IPR014720">
    <property type="entry name" value="dsRBD_dom"/>
</dbReference>
<protein>
    <recommendedName>
        <fullName evidence="15">Ribonuclease 3</fullName>
        <ecNumber evidence="15">3.1.26.3</ecNumber>
    </recommendedName>
    <alternativeName>
        <fullName evidence="15">Ribonuclease III</fullName>
        <shortName evidence="15">RNase III</shortName>
    </alternativeName>
</protein>
<dbReference type="Pfam" id="PF14622">
    <property type="entry name" value="Ribonucleas_3_3"/>
    <property type="match status" value="1"/>
</dbReference>
<dbReference type="GO" id="GO:0003725">
    <property type="term" value="F:double-stranded RNA binding"/>
    <property type="evidence" value="ECO:0007669"/>
    <property type="project" value="TreeGrafter"/>
</dbReference>
<dbReference type="EMBL" id="CP012332">
    <property type="protein sequence ID" value="AKU90958.1"/>
    <property type="molecule type" value="Genomic_DNA"/>
</dbReference>
<dbReference type="GO" id="GO:0006397">
    <property type="term" value="P:mRNA processing"/>
    <property type="evidence" value="ECO:0007669"/>
    <property type="project" value="UniProtKB-UniRule"/>
</dbReference>
<comment type="subunit">
    <text evidence="4 15">Homodimer.</text>
</comment>
<feature type="binding site" evidence="15">
    <location>
        <position position="46"/>
    </location>
    <ligand>
        <name>Mg(2+)</name>
        <dbReference type="ChEBI" id="CHEBI:18420"/>
    </ligand>
</feature>
<dbReference type="EC" id="3.1.26.3" evidence="15"/>
<evidence type="ECO:0000259" key="17">
    <source>
        <dbReference type="PROSITE" id="PS50142"/>
    </source>
</evidence>
<evidence type="ECO:0000256" key="12">
    <source>
        <dbReference type="ARBA" id="ARBA00022801"/>
    </source>
</evidence>
<sequence length="230" mass="25084">MDPVAQLEQRLQIPLPDRQTALAALTHKSYVNEHRGEGLLDNERLEFLGDAVIDLAIGQRLMERFPEASEGTLSKLRASIVDEEGLFEVATSIGLGELLFLGRGEELSGGRTKPSLLADALEAVIAVLYLDGGLPKVLAVVDRLFLPSLERAGTSLANRDFKTQMQELAQARLGAAPRYRLVEERGPDHAKVFSVELWVGETLFGRGEGRSKKDAEQLAAREAIGALGDR</sequence>
<dbReference type="CDD" id="cd10845">
    <property type="entry name" value="DSRM_RNAse_III_family"/>
    <property type="match status" value="1"/>
</dbReference>
<accession>A0A0K1PBP4</accession>
<dbReference type="InterPro" id="IPR011907">
    <property type="entry name" value="RNase_III"/>
</dbReference>
<proteinExistence type="inferred from homology"/>
<evidence type="ECO:0000259" key="16">
    <source>
        <dbReference type="PROSITE" id="PS50137"/>
    </source>
</evidence>
<dbReference type="PATRIC" id="fig|1391653.3.peg.1414"/>
<keyword evidence="19" id="KW-1185">Reference proteome</keyword>
<evidence type="ECO:0000256" key="11">
    <source>
        <dbReference type="ARBA" id="ARBA00022759"/>
    </source>
</evidence>
<keyword evidence="15" id="KW-0699">rRNA-binding</keyword>
<dbReference type="SUPFAM" id="SSF54768">
    <property type="entry name" value="dsRNA-binding domain-like"/>
    <property type="match status" value="1"/>
</dbReference>
<evidence type="ECO:0000313" key="19">
    <source>
        <dbReference type="Proteomes" id="UP000055590"/>
    </source>
</evidence>
<evidence type="ECO:0000256" key="5">
    <source>
        <dbReference type="ARBA" id="ARBA00022490"/>
    </source>
</evidence>
<dbReference type="FunFam" id="3.30.160.20:FF:000003">
    <property type="entry name" value="Ribonuclease 3"/>
    <property type="match status" value="1"/>
</dbReference>
<feature type="binding site" evidence="15">
    <location>
        <position position="119"/>
    </location>
    <ligand>
        <name>Mg(2+)</name>
        <dbReference type="ChEBI" id="CHEBI:18420"/>
    </ligand>
</feature>
<dbReference type="OrthoDB" id="9805026at2"/>
<evidence type="ECO:0000256" key="1">
    <source>
        <dbReference type="ARBA" id="ARBA00000109"/>
    </source>
</evidence>
<evidence type="ECO:0000256" key="9">
    <source>
        <dbReference type="ARBA" id="ARBA00022722"/>
    </source>
</evidence>
<evidence type="ECO:0000256" key="7">
    <source>
        <dbReference type="ARBA" id="ARBA00022664"/>
    </source>
</evidence>
<dbReference type="GO" id="GO:0008033">
    <property type="term" value="P:tRNA processing"/>
    <property type="evidence" value="ECO:0007669"/>
    <property type="project" value="UniProtKB-KW"/>
</dbReference>
<dbReference type="FunFam" id="1.10.1520.10:FF:000001">
    <property type="entry name" value="Ribonuclease 3"/>
    <property type="match status" value="1"/>
</dbReference>
<evidence type="ECO:0000256" key="8">
    <source>
        <dbReference type="ARBA" id="ARBA00022694"/>
    </source>
</evidence>
<keyword evidence="9 15" id="KW-0540">Nuclease</keyword>
<dbReference type="PROSITE" id="PS00517">
    <property type="entry name" value="RNASE_3_1"/>
    <property type="match status" value="1"/>
</dbReference>
<comment type="similarity">
    <text evidence="3">Belongs to the ribonuclease III family.</text>
</comment>
<reference evidence="18 19" key="1">
    <citation type="submission" date="2015-08" db="EMBL/GenBank/DDBJ databases">
        <authorList>
            <person name="Babu N.S."/>
            <person name="Beckwith C.J."/>
            <person name="Beseler K.G."/>
            <person name="Brison A."/>
            <person name="Carone J.V."/>
            <person name="Caskin T.P."/>
            <person name="Diamond M."/>
            <person name="Durham M.E."/>
            <person name="Foxe J.M."/>
            <person name="Go M."/>
            <person name="Henderson B.A."/>
            <person name="Jones I.B."/>
            <person name="McGettigan J.A."/>
            <person name="Micheletti S.J."/>
            <person name="Nasrallah M.E."/>
            <person name="Ortiz D."/>
            <person name="Piller C.R."/>
            <person name="Privatt S.R."/>
            <person name="Schneider S.L."/>
            <person name="Sharp S."/>
            <person name="Smith T.C."/>
            <person name="Stanton J.D."/>
            <person name="Ullery H.E."/>
            <person name="Wilson R.J."/>
            <person name="Serrano M.G."/>
            <person name="Buck G."/>
            <person name="Lee V."/>
            <person name="Wang Y."/>
            <person name="Carvalho R."/>
            <person name="Voegtly L."/>
            <person name="Shi R."/>
            <person name="Duckworth R."/>
            <person name="Johnson A."/>
            <person name="Loviza R."/>
            <person name="Walstead R."/>
            <person name="Shah Z."/>
            <person name="Kiflezghi M."/>
            <person name="Wade K."/>
            <person name="Ball S.L."/>
            <person name="Bradley K.W."/>
            <person name="Asai D.J."/>
            <person name="Bowman C.A."/>
            <person name="Russell D.A."/>
            <person name="Pope W.H."/>
            <person name="Jacobs-Sera D."/>
            <person name="Hendrix R.W."/>
            <person name="Hatfull G.F."/>
        </authorList>
    </citation>
    <scope>NUCLEOTIDE SEQUENCE [LARGE SCALE GENOMIC DNA]</scope>
    <source>
        <strain evidence="18 19">DSM 27710</strain>
    </source>
</reference>
<evidence type="ECO:0000256" key="10">
    <source>
        <dbReference type="ARBA" id="ARBA00022723"/>
    </source>
</evidence>
<dbReference type="InterPro" id="IPR000999">
    <property type="entry name" value="RNase_III_dom"/>
</dbReference>
<dbReference type="GO" id="GO:0004525">
    <property type="term" value="F:ribonuclease III activity"/>
    <property type="evidence" value="ECO:0007669"/>
    <property type="project" value="UniProtKB-UniRule"/>
</dbReference>
<evidence type="ECO:0000256" key="14">
    <source>
        <dbReference type="ARBA" id="ARBA00022884"/>
    </source>
</evidence>
<keyword evidence="11 15" id="KW-0255">Endonuclease</keyword>
<dbReference type="NCBIfam" id="TIGR02191">
    <property type="entry name" value="RNaseIII"/>
    <property type="match status" value="1"/>
</dbReference>
<feature type="active site" evidence="15">
    <location>
        <position position="122"/>
    </location>
</feature>
<keyword evidence="10 15" id="KW-0479">Metal-binding</keyword>
<evidence type="ECO:0000256" key="4">
    <source>
        <dbReference type="ARBA" id="ARBA00011738"/>
    </source>
</evidence>
<dbReference type="CDD" id="cd00593">
    <property type="entry name" value="RIBOc"/>
    <property type="match status" value="1"/>
</dbReference>
<dbReference type="STRING" id="1391653.AKJ08_1345"/>
<evidence type="ECO:0000256" key="13">
    <source>
        <dbReference type="ARBA" id="ARBA00022842"/>
    </source>
</evidence>
<dbReference type="PANTHER" id="PTHR11207:SF0">
    <property type="entry name" value="RIBONUCLEASE 3"/>
    <property type="match status" value="1"/>
</dbReference>
<organism evidence="18 19">
    <name type="scientific">Vulgatibacter incomptus</name>
    <dbReference type="NCBI Taxonomy" id="1391653"/>
    <lineage>
        <taxon>Bacteria</taxon>
        <taxon>Pseudomonadati</taxon>
        <taxon>Myxococcota</taxon>
        <taxon>Myxococcia</taxon>
        <taxon>Myxococcales</taxon>
        <taxon>Cystobacterineae</taxon>
        <taxon>Vulgatibacteraceae</taxon>
        <taxon>Vulgatibacter</taxon>
    </lineage>
</organism>
<dbReference type="GO" id="GO:0005737">
    <property type="term" value="C:cytoplasm"/>
    <property type="evidence" value="ECO:0007669"/>
    <property type="project" value="UniProtKB-SubCell"/>
</dbReference>
<keyword evidence="12 15" id="KW-0378">Hydrolase</keyword>
<dbReference type="Pfam" id="PF00035">
    <property type="entry name" value="dsrm"/>
    <property type="match status" value="1"/>
</dbReference>
<keyword evidence="6 15" id="KW-0698">rRNA processing</keyword>
<evidence type="ECO:0000256" key="2">
    <source>
        <dbReference type="ARBA" id="ARBA00004496"/>
    </source>
</evidence>
<evidence type="ECO:0000313" key="18">
    <source>
        <dbReference type="EMBL" id="AKU90958.1"/>
    </source>
</evidence>
<keyword evidence="14 15" id="KW-0694">RNA-binding</keyword>
<dbReference type="GO" id="GO:0042802">
    <property type="term" value="F:identical protein binding"/>
    <property type="evidence" value="ECO:0007669"/>
    <property type="project" value="UniProtKB-ARBA"/>
</dbReference>
<gene>
    <name evidence="15" type="primary">rnc</name>
    <name evidence="18" type="ORF">AKJ08_1345</name>
</gene>
<dbReference type="InterPro" id="IPR036389">
    <property type="entry name" value="RNase_III_sf"/>
</dbReference>
<dbReference type="PANTHER" id="PTHR11207">
    <property type="entry name" value="RIBONUCLEASE III"/>
    <property type="match status" value="1"/>
</dbReference>
<evidence type="ECO:0000256" key="6">
    <source>
        <dbReference type="ARBA" id="ARBA00022552"/>
    </source>
</evidence>
<dbReference type="GO" id="GO:0046872">
    <property type="term" value="F:metal ion binding"/>
    <property type="evidence" value="ECO:0007669"/>
    <property type="project" value="UniProtKB-KW"/>
</dbReference>
<keyword evidence="8 15" id="KW-0819">tRNA processing</keyword>
<keyword evidence="13 15" id="KW-0460">Magnesium</keyword>
<feature type="active site" evidence="15">
    <location>
        <position position="50"/>
    </location>
</feature>
<dbReference type="AlphaFoldDB" id="A0A0K1PBP4"/>
<dbReference type="HAMAP" id="MF_00104">
    <property type="entry name" value="RNase_III"/>
    <property type="match status" value="1"/>
</dbReference>
<keyword evidence="5 15" id="KW-0963">Cytoplasm</keyword>
<dbReference type="GO" id="GO:0019843">
    <property type="term" value="F:rRNA binding"/>
    <property type="evidence" value="ECO:0007669"/>
    <property type="project" value="UniProtKB-KW"/>
</dbReference>